<proteinExistence type="predicted"/>
<accession>A0A813DBJ1</accession>
<organism evidence="2 3">
    <name type="scientific">Polarella glacialis</name>
    <name type="common">Dinoflagellate</name>
    <dbReference type="NCBI Taxonomy" id="89957"/>
    <lineage>
        <taxon>Eukaryota</taxon>
        <taxon>Sar</taxon>
        <taxon>Alveolata</taxon>
        <taxon>Dinophyceae</taxon>
        <taxon>Suessiales</taxon>
        <taxon>Suessiaceae</taxon>
        <taxon>Polarella</taxon>
    </lineage>
</organism>
<dbReference type="EMBL" id="CAJNNV010001033">
    <property type="protein sequence ID" value="CAE8584153.1"/>
    <property type="molecule type" value="Genomic_DNA"/>
</dbReference>
<dbReference type="OrthoDB" id="427068at2759"/>
<dbReference type="Proteomes" id="UP000654075">
    <property type="component" value="Unassembled WGS sequence"/>
</dbReference>
<comment type="caution">
    <text evidence="2">The sequence shown here is derived from an EMBL/GenBank/DDBJ whole genome shotgun (WGS) entry which is preliminary data.</text>
</comment>
<evidence type="ECO:0000256" key="1">
    <source>
        <dbReference type="SAM" id="MobiDB-lite"/>
    </source>
</evidence>
<name>A0A813DBJ1_POLGL</name>
<gene>
    <name evidence="2" type="ORF">PGLA1383_LOCUS3094</name>
</gene>
<feature type="region of interest" description="Disordered" evidence="1">
    <location>
        <begin position="362"/>
        <end position="382"/>
    </location>
</feature>
<sequence>QQERGIDLAKLDEWEQTIEQKSWERAGELHDRTIGFAVETLAQDETIAQLLDLKSAAGAVEPQSEYEDSESQVPDVQDSSRPDANGTGSDAGSAASIPNSSHEVSSGTLTAPTAPSATEGQSAPSRPTAPGAARATAGASRGELRQLDAEVKKLSAARDEAERRFSSAESLSMELEARLAEMSAVSDDALGQVEESKQQVSMLRRAVEEKDARLVAVQEAQQKLEDELLRDQGRLQQLEANFQERLQREVSQKEQELLEEVAYLRKTGELKEKRVQELQAEKAAVERRLLVRVGDAGGDSMLEAHTAIARAFGDLSAEHPVLRVLDQPSLKLMAALFKTPPLRRVFFVASALVWLFALSQAVSPGSGGSAASAPDGGDSVLV</sequence>
<evidence type="ECO:0000313" key="3">
    <source>
        <dbReference type="Proteomes" id="UP000654075"/>
    </source>
</evidence>
<protein>
    <submittedName>
        <fullName evidence="2">Uncharacterized protein</fullName>
    </submittedName>
</protein>
<feature type="non-terminal residue" evidence="2">
    <location>
        <position position="1"/>
    </location>
</feature>
<evidence type="ECO:0000313" key="2">
    <source>
        <dbReference type="EMBL" id="CAE8584153.1"/>
    </source>
</evidence>
<feature type="compositionally biased region" description="Polar residues" evidence="1">
    <location>
        <begin position="86"/>
        <end position="121"/>
    </location>
</feature>
<feature type="region of interest" description="Disordered" evidence="1">
    <location>
        <begin position="58"/>
        <end position="145"/>
    </location>
</feature>
<reference evidence="2" key="1">
    <citation type="submission" date="2021-02" db="EMBL/GenBank/DDBJ databases">
        <authorList>
            <person name="Dougan E. K."/>
            <person name="Rhodes N."/>
            <person name="Thang M."/>
            <person name="Chan C."/>
        </authorList>
    </citation>
    <scope>NUCLEOTIDE SEQUENCE</scope>
</reference>
<feature type="compositionally biased region" description="Low complexity" evidence="1">
    <location>
        <begin position="122"/>
        <end position="141"/>
    </location>
</feature>
<dbReference type="AlphaFoldDB" id="A0A813DBJ1"/>
<keyword evidence="3" id="KW-1185">Reference proteome</keyword>